<dbReference type="RefSeq" id="WP_232595703.1">
    <property type="nucleotide sequence ID" value="NZ_BSPD01000016.1"/>
</dbReference>
<gene>
    <name evidence="2" type="ORF">GCM10007877_03630</name>
</gene>
<protein>
    <recommendedName>
        <fullName evidence="1">Transcription factor zinc-finger domain-containing protein</fullName>
    </recommendedName>
</protein>
<dbReference type="InterPro" id="IPR027392">
    <property type="entry name" value="TF_Znf"/>
</dbReference>
<dbReference type="Proteomes" id="UP001156870">
    <property type="component" value="Unassembled WGS sequence"/>
</dbReference>
<evidence type="ECO:0000259" key="1">
    <source>
        <dbReference type="Pfam" id="PF13453"/>
    </source>
</evidence>
<keyword evidence="3" id="KW-1185">Reference proteome</keyword>
<name>A0AA37WKM3_9GAMM</name>
<comment type="caution">
    <text evidence="2">The sequence shown here is derived from an EMBL/GenBank/DDBJ whole genome shotgun (WGS) entry which is preliminary data.</text>
</comment>
<proteinExistence type="predicted"/>
<accession>A0AA37WKM3</accession>
<dbReference type="AlphaFoldDB" id="A0AA37WKM3"/>
<organism evidence="2 3">
    <name type="scientific">Marinibactrum halimedae</name>
    <dbReference type="NCBI Taxonomy" id="1444977"/>
    <lineage>
        <taxon>Bacteria</taxon>
        <taxon>Pseudomonadati</taxon>
        <taxon>Pseudomonadota</taxon>
        <taxon>Gammaproteobacteria</taxon>
        <taxon>Cellvibrionales</taxon>
        <taxon>Cellvibrionaceae</taxon>
        <taxon>Marinibactrum</taxon>
    </lineage>
</organism>
<dbReference type="EMBL" id="BSPD01000016">
    <property type="protein sequence ID" value="GLS24649.1"/>
    <property type="molecule type" value="Genomic_DNA"/>
</dbReference>
<reference evidence="2 3" key="1">
    <citation type="journal article" date="2014" name="Int. J. Syst. Evol. Microbiol.">
        <title>Complete genome sequence of Corynebacterium casei LMG S-19264T (=DSM 44701T), isolated from a smear-ripened cheese.</title>
        <authorList>
            <consortium name="US DOE Joint Genome Institute (JGI-PGF)"/>
            <person name="Walter F."/>
            <person name="Albersmeier A."/>
            <person name="Kalinowski J."/>
            <person name="Ruckert C."/>
        </authorList>
    </citation>
    <scope>NUCLEOTIDE SEQUENCE [LARGE SCALE GENOMIC DNA]</scope>
    <source>
        <strain evidence="2 3">NBRC 110095</strain>
    </source>
</reference>
<sequence>MKCTACKQGNLIPSFIEGLFRSHTCSHCQGNWILIEDYVSWKERNPEFSFSESAAFESEDSKNALLCPISGTIMQKYRISHNSEHRLDYSPSVGGVWLDKGEWEFLKSEGLAGSLNTIFTARWQKSIREASAKETFSEVYREKFGDADYQKLKEMREWVMSHKNRADIRAYLLAEDPYSAER</sequence>
<evidence type="ECO:0000313" key="2">
    <source>
        <dbReference type="EMBL" id="GLS24649.1"/>
    </source>
</evidence>
<evidence type="ECO:0000313" key="3">
    <source>
        <dbReference type="Proteomes" id="UP001156870"/>
    </source>
</evidence>
<dbReference type="Pfam" id="PF13453">
    <property type="entry name" value="Zn_ribbon_TFIIB"/>
    <property type="match status" value="1"/>
</dbReference>
<feature type="domain" description="Transcription factor zinc-finger" evidence="1">
    <location>
        <begin position="2"/>
        <end position="44"/>
    </location>
</feature>